<sequence length="72" mass="8505">MALIGFTIIIGWLVYKFFTKWLWWFIGFGILVNVIVWFEAYGWIVFIIGCFALAIALFALAIRNYRVQHQSK</sequence>
<keyword evidence="1" id="KW-0812">Transmembrane</keyword>
<evidence type="ECO:0000313" key="3">
    <source>
        <dbReference type="Proteomes" id="UP000289996"/>
    </source>
</evidence>
<keyword evidence="1" id="KW-0472">Membrane</keyword>
<dbReference type="Proteomes" id="UP000289996">
    <property type="component" value="Unassembled WGS sequence"/>
</dbReference>
<proteinExistence type="predicted"/>
<gene>
    <name evidence="2" type="ORF">MUDAN_MDHGFNIF_01723</name>
</gene>
<evidence type="ECO:0000256" key="1">
    <source>
        <dbReference type="SAM" id="Phobius"/>
    </source>
</evidence>
<protein>
    <submittedName>
        <fullName evidence="2">Uncharacterized protein</fullName>
    </submittedName>
</protein>
<evidence type="ECO:0000313" key="2">
    <source>
        <dbReference type="EMBL" id="VDG30170.1"/>
    </source>
</evidence>
<reference evidence="2 3" key="1">
    <citation type="submission" date="2018-11" db="EMBL/GenBank/DDBJ databases">
        <authorList>
            <person name="Wuyts S."/>
        </authorList>
    </citation>
    <scope>NUCLEOTIDE SEQUENCE [LARGE SCALE GENOMIC DNA]</scope>
    <source>
        <strain evidence="2">Lactobacillus mudanjiangensis AMBF249</strain>
    </source>
</reference>
<organism evidence="2 3">
    <name type="scientific">Lactiplantibacillus mudanjiangensis</name>
    <dbReference type="NCBI Taxonomy" id="1296538"/>
    <lineage>
        <taxon>Bacteria</taxon>
        <taxon>Bacillati</taxon>
        <taxon>Bacillota</taxon>
        <taxon>Bacilli</taxon>
        <taxon>Lactobacillales</taxon>
        <taxon>Lactobacillaceae</taxon>
        <taxon>Lactiplantibacillus</taxon>
    </lineage>
</organism>
<feature type="transmembrane region" description="Helical" evidence="1">
    <location>
        <begin position="44"/>
        <end position="62"/>
    </location>
</feature>
<name>A0A660E3G5_9LACO</name>
<dbReference type="EMBL" id="UYIG01000174">
    <property type="protein sequence ID" value="VDG30170.1"/>
    <property type="molecule type" value="Genomic_DNA"/>
</dbReference>
<dbReference type="AlphaFoldDB" id="A0A660E3G5"/>
<keyword evidence="1" id="KW-1133">Transmembrane helix</keyword>
<feature type="transmembrane region" description="Helical" evidence="1">
    <location>
        <begin position="21"/>
        <end position="38"/>
    </location>
</feature>
<dbReference type="RefSeq" id="WP_068874469.1">
    <property type="nucleotide sequence ID" value="NZ_UYIG01000174.1"/>
</dbReference>
<keyword evidence="3" id="KW-1185">Reference proteome</keyword>
<accession>A0A660E3G5</accession>
<dbReference type="OrthoDB" id="2328081at2"/>